<dbReference type="NCBIfam" id="TIGR04474">
    <property type="entry name" value="tcm_partner"/>
    <property type="match status" value="1"/>
</dbReference>
<dbReference type="OrthoDB" id="275124at2"/>
<comment type="caution">
    <text evidence="1">The sequence shown here is derived from an EMBL/GenBank/DDBJ whole genome shotgun (WGS) entry which is preliminary data.</text>
</comment>
<proteinExistence type="predicted"/>
<dbReference type="AlphaFoldDB" id="A0A4R6QTL9"/>
<sequence length="430" mass="47672">MVKRDDKYSWHVGSCPPPIDPHSLVKHQIVRSYLERYIQVLMSNVLIEKLTLSVVDGFAGGGEYSGENAGDFHDGSPLIAMKTVAEQQVVLNVGRQKPRHVDAKYYFVEKKRGNFAYLSKLVGATVEPSRIGRDIELLQGAFQERVGPIINDIRKRAGGERAIFLLDQYSYDQVPAPLLKTIFSSVKGAEVLLTFNVDSLVTFLSNTEQSRKKLEEIGLARYIDWDSLDQLKAAGGNVWRSAIQRNLAKGLVEISGAKHYTIFYITPMGSTSWTYWLVHLSNSFKARDVMMELHWENANHFSHYLEPDIFTLGYRTNSDRTATGQDTFDLGEAHHFDAIANQRCLDGLAAKLVPAIYDLGKPTRFGDVLEKIGSATPGTADMIRQSLDAAIRNGDIGAAAAAGGGKRIRGSTLRPDDVLTAGQQRPIVFL</sequence>
<evidence type="ECO:0000313" key="2">
    <source>
        <dbReference type="Proteomes" id="UP000295361"/>
    </source>
</evidence>
<reference evidence="1 2" key="1">
    <citation type="submission" date="2019-03" db="EMBL/GenBank/DDBJ databases">
        <title>Genomic Encyclopedia of Type Strains, Phase IV (KMG-IV): sequencing the most valuable type-strain genomes for metagenomic binning, comparative biology and taxonomic classification.</title>
        <authorList>
            <person name="Goeker M."/>
        </authorList>
    </citation>
    <scope>NUCLEOTIDE SEQUENCE [LARGE SCALE GENOMIC DNA]</scope>
    <source>
        <strain evidence="1 2">DSM 16998</strain>
    </source>
</reference>
<dbReference type="RefSeq" id="WP_133699330.1">
    <property type="nucleotide sequence ID" value="NZ_SNXS01000001.1"/>
</dbReference>
<gene>
    <name evidence="1" type="ORF">DES47_101787</name>
</gene>
<dbReference type="Proteomes" id="UP000295361">
    <property type="component" value="Unassembled WGS sequence"/>
</dbReference>
<evidence type="ECO:0000313" key="1">
    <source>
        <dbReference type="EMBL" id="TDP74721.1"/>
    </source>
</evidence>
<name>A0A4R6QTL9_9BURK</name>
<keyword evidence="2" id="KW-1185">Reference proteome</keyword>
<dbReference type="InterPro" id="IPR031009">
    <property type="entry name" value="Tcm_partner"/>
</dbReference>
<organism evidence="1 2">
    <name type="scientific">Roseateles toxinivorans</name>
    <dbReference type="NCBI Taxonomy" id="270368"/>
    <lineage>
        <taxon>Bacteria</taxon>
        <taxon>Pseudomonadati</taxon>
        <taxon>Pseudomonadota</taxon>
        <taxon>Betaproteobacteria</taxon>
        <taxon>Burkholderiales</taxon>
        <taxon>Sphaerotilaceae</taxon>
        <taxon>Roseateles</taxon>
    </lineage>
</organism>
<protein>
    <submittedName>
        <fullName evidence="1">Three-Cys-motif partner protein</fullName>
    </submittedName>
</protein>
<dbReference type="EMBL" id="SNXS01000001">
    <property type="protein sequence ID" value="TDP74721.1"/>
    <property type="molecule type" value="Genomic_DNA"/>
</dbReference>
<dbReference type="InParanoid" id="A0A4R6QTL9"/>
<accession>A0A4R6QTL9</accession>